<dbReference type="RefSeq" id="WP_196197982.1">
    <property type="nucleotide sequence ID" value="NZ_JADPRT010000018.1"/>
</dbReference>
<sequence length="218" mass="22782">MSTSSSPASAPSNSPSASDPYVLANQAEYRLMSASSVHMQGSVTSSAGISVVNLDVVPDTGCVGSIDIMKLGTIQLIEIGTKIWIKLDKAYWQAKGFHDSSQLQSLTNKYIASDTSNQAAANIAKACDLSNETSDLINPPNLKRQGKSTLDGEPVVAFLSTVSGSTYEVSDTTSLTLVRIQADSSSVRENISFTSYGAAVSLTPPNAADTIDEAVPGL</sequence>
<dbReference type="Proteomes" id="UP000657385">
    <property type="component" value="Unassembled WGS sequence"/>
</dbReference>
<accession>A0A931BCP3</accession>
<keyword evidence="2" id="KW-1185">Reference proteome</keyword>
<organism evidence="1 2">
    <name type="scientific">Streptacidiphilus fuscans</name>
    <dbReference type="NCBI Taxonomy" id="2789292"/>
    <lineage>
        <taxon>Bacteria</taxon>
        <taxon>Bacillati</taxon>
        <taxon>Actinomycetota</taxon>
        <taxon>Actinomycetes</taxon>
        <taxon>Kitasatosporales</taxon>
        <taxon>Streptomycetaceae</taxon>
        <taxon>Streptacidiphilus</taxon>
    </lineage>
</organism>
<evidence type="ECO:0000313" key="2">
    <source>
        <dbReference type="Proteomes" id="UP000657385"/>
    </source>
</evidence>
<dbReference type="Gene3D" id="2.50.20.20">
    <property type="match status" value="1"/>
</dbReference>
<reference evidence="1" key="1">
    <citation type="submission" date="2020-11" db="EMBL/GenBank/DDBJ databases">
        <title>Isolation and identification of active actinomycetes.</title>
        <authorList>
            <person name="Yu B."/>
        </authorList>
    </citation>
    <scope>NUCLEOTIDE SEQUENCE</scope>
    <source>
        <strain evidence="1">NEAU-YB345</strain>
    </source>
</reference>
<dbReference type="AlphaFoldDB" id="A0A931BCP3"/>
<protein>
    <submittedName>
        <fullName evidence="1">Uncharacterized protein</fullName>
    </submittedName>
</protein>
<dbReference type="EMBL" id="JADPRT010000018">
    <property type="protein sequence ID" value="MBF9072837.1"/>
    <property type="molecule type" value="Genomic_DNA"/>
</dbReference>
<name>A0A931BCP3_9ACTN</name>
<comment type="caution">
    <text evidence="1">The sequence shown here is derived from an EMBL/GenBank/DDBJ whole genome shotgun (WGS) entry which is preliminary data.</text>
</comment>
<proteinExistence type="predicted"/>
<gene>
    <name evidence="1" type="ORF">I2501_32960</name>
</gene>
<evidence type="ECO:0000313" key="1">
    <source>
        <dbReference type="EMBL" id="MBF9072837.1"/>
    </source>
</evidence>